<feature type="domain" description="Haem-binding uptake Tiki superfamily ChaN" evidence="2">
    <location>
        <begin position="46"/>
        <end position="244"/>
    </location>
</feature>
<evidence type="ECO:0000256" key="1">
    <source>
        <dbReference type="SAM" id="SignalP"/>
    </source>
</evidence>
<dbReference type="Proteomes" id="UP000678545">
    <property type="component" value="Unassembled WGS sequence"/>
</dbReference>
<organism evidence="3 4">
    <name type="scientific">Undibacterium fentianense</name>
    <dbReference type="NCBI Taxonomy" id="2828728"/>
    <lineage>
        <taxon>Bacteria</taxon>
        <taxon>Pseudomonadati</taxon>
        <taxon>Pseudomonadota</taxon>
        <taxon>Betaproteobacteria</taxon>
        <taxon>Burkholderiales</taxon>
        <taxon>Oxalobacteraceae</taxon>
        <taxon>Undibacterium</taxon>
    </lineage>
</organism>
<dbReference type="AlphaFoldDB" id="A0A941DXR8"/>
<sequence length="302" mass="33871">MRLVILIFGILISWSAQAFQQSIDHPLIGTVLNTRNEIVSEKDAFDTVRKTEYVFVGEKHDNPDHHALELRLIHERFRVEFPVQQGGVVFEMLDQSHTAAIAERDRRDSLDQLRFGLKWPEKGSWDWASYGPLFHAALGYSALVAGNIDRAFISEVYKTGQSALDGKDRFVTAIHPPSALRDYLLDQIHQSHCGMQSRETLLPMLHIQLAKDASMASAMLQTKAAMLIAGGEHVKLDSGAPWHLLKKKPDAKILIVQLVEVTSEKTNINDYAEIARKADLTWLTKATEMKDYCAGVKGKAAQ</sequence>
<accession>A0A941DXR8</accession>
<keyword evidence="4" id="KW-1185">Reference proteome</keyword>
<feature type="chain" id="PRO_5037865378" evidence="1">
    <location>
        <begin position="19"/>
        <end position="302"/>
    </location>
</feature>
<feature type="signal peptide" evidence="1">
    <location>
        <begin position="1"/>
        <end position="18"/>
    </location>
</feature>
<evidence type="ECO:0000313" key="3">
    <source>
        <dbReference type="EMBL" id="MBR7798685.1"/>
    </source>
</evidence>
<protein>
    <submittedName>
        <fullName evidence="3">ChaN family lipoprotein</fullName>
    </submittedName>
</protein>
<keyword evidence="3" id="KW-0449">Lipoprotein</keyword>
<dbReference type="RefSeq" id="WP_212673836.1">
    <property type="nucleotide sequence ID" value="NZ_JAGSPJ010000001.1"/>
</dbReference>
<keyword evidence="1" id="KW-0732">Signal</keyword>
<evidence type="ECO:0000313" key="4">
    <source>
        <dbReference type="Proteomes" id="UP000678545"/>
    </source>
</evidence>
<reference evidence="3" key="1">
    <citation type="submission" date="2021-04" db="EMBL/GenBank/DDBJ databases">
        <title>novel species isolated from subtropical streams in China.</title>
        <authorList>
            <person name="Lu H."/>
        </authorList>
    </citation>
    <scope>NUCLEOTIDE SEQUENCE</scope>
    <source>
        <strain evidence="3">FT137W</strain>
    </source>
</reference>
<dbReference type="CDD" id="cd14727">
    <property type="entry name" value="ChanN-like"/>
    <property type="match status" value="1"/>
</dbReference>
<dbReference type="Pfam" id="PF04187">
    <property type="entry name" value="Cofac_haem_bdg"/>
    <property type="match status" value="1"/>
</dbReference>
<dbReference type="InterPro" id="IPR007314">
    <property type="entry name" value="Cofac_haem-bd_dom"/>
</dbReference>
<dbReference type="SUPFAM" id="SSF159501">
    <property type="entry name" value="EreA/ChaN-like"/>
    <property type="match status" value="1"/>
</dbReference>
<dbReference type="PIRSF" id="PIRSF020419">
    <property type="entry name" value="Fe_uptake_reg_CjrA_prd"/>
    <property type="match status" value="1"/>
</dbReference>
<proteinExistence type="predicted"/>
<evidence type="ECO:0000259" key="2">
    <source>
        <dbReference type="Pfam" id="PF04187"/>
    </source>
</evidence>
<name>A0A941DXR8_9BURK</name>
<dbReference type="EMBL" id="JAGSPJ010000001">
    <property type="protein sequence ID" value="MBR7798685.1"/>
    <property type="molecule type" value="Genomic_DNA"/>
</dbReference>
<comment type="caution">
    <text evidence="3">The sequence shown here is derived from an EMBL/GenBank/DDBJ whole genome shotgun (WGS) entry which is preliminary data.</text>
</comment>
<gene>
    <name evidence="3" type="ORF">KDM90_01500</name>
</gene>
<dbReference type="InterPro" id="IPR016773">
    <property type="entry name" value="Fe3_uptake_reg_CjrA_prd"/>
</dbReference>
<dbReference type="Gene3D" id="3.40.50.11550">
    <property type="match status" value="1"/>
</dbReference>
<dbReference type="Gene3D" id="1.10.8.760">
    <property type="entry name" value="Haem-binding uptake, Tiki superfamily, ChaN, domain 2"/>
    <property type="match status" value="1"/>
</dbReference>